<dbReference type="GO" id="GO:0016705">
    <property type="term" value="F:oxidoreductase activity, acting on paired donors, with incorporation or reduction of molecular oxygen"/>
    <property type="evidence" value="ECO:0007669"/>
    <property type="project" value="UniProtKB-ARBA"/>
</dbReference>
<sequence>MKRRRFFSLTLFSFIFTTFLPVFHKVFAQKTENNFYKLGSLTDLEENGFLLNENLEIGAVLVILKEDNSLIAIEPTCTHMGCLVEWNKQENLFICPCHNSKFQEDGKVVEGLAISDLPIYQVKIENNTVFVANQ</sequence>
<dbReference type="InterPro" id="IPR017941">
    <property type="entry name" value="Rieske_2Fe-2S"/>
</dbReference>
<dbReference type="GO" id="GO:0004497">
    <property type="term" value="F:monooxygenase activity"/>
    <property type="evidence" value="ECO:0007669"/>
    <property type="project" value="UniProtKB-ARBA"/>
</dbReference>
<evidence type="ECO:0000256" key="3">
    <source>
        <dbReference type="ARBA" id="ARBA00023004"/>
    </source>
</evidence>
<evidence type="ECO:0000256" key="1">
    <source>
        <dbReference type="ARBA" id="ARBA00022714"/>
    </source>
</evidence>
<dbReference type="InterPro" id="IPR005805">
    <property type="entry name" value="Rieske_Fe-S_prot_C"/>
</dbReference>
<dbReference type="PROSITE" id="PS51296">
    <property type="entry name" value="RIESKE"/>
    <property type="match status" value="1"/>
</dbReference>
<protein>
    <submittedName>
        <fullName evidence="8">Rieske 2Fe-2S domain-containing protein</fullName>
    </submittedName>
</protein>
<dbReference type="InterPro" id="IPR036922">
    <property type="entry name" value="Rieske_2Fe-2S_sf"/>
</dbReference>
<dbReference type="Proteomes" id="UP000437131">
    <property type="component" value="Unassembled WGS sequence"/>
</dbReference>
<dbReference type="GO" id="GO:0046872">
    <property type="term" value="F:metal ion binding"/>
    <property type="evidence" value="ECO:0007669"/>
    <property type="project" value="UniProtKB-KW"/>
</dbReference>
<dbReference type="GO" id="GO:0051537">
    <property type="term" value="F:2 iron, 2 sulfur cluster binding"/>
    <property type="evidence" value="ECO:0007669"/>
    <property type="project" value="UniProtKB-KW"/>
</dbReference>
<dbReference type="Gene3D" id="2.102.10.10">
    <property type="entry name" value="Rieske [2Fe-2S] iron-sulphur domain"/>
    <property type="match status" value="1"/>
</dbReference>
<keyword evidence="5" id="KW-1015">Disulfide bond</keyword>
<dbReference type="SUPFAM" id="SSF50022">
    <property type="entry name" value="ISP domain"/>
    <property type="match status" value="1"/>
</dbReference>
<dbReference type="PANTHER" id="PTHR10134">
    <property type="entry name" value="CYTOCHROME B-C1 COMPLEX SUBUNIT RIESKE, MITOCHONDRIAL"/>
    <property type="match status" value="1"/>
</dbReference>
<accession>A0A844H090</accession>
<dbReference type="EMBL" id="WMIA01000041">
    <property type="protein sequence ID" value="MTF40671.1"/>
    <property type="molecule type" value="Genomic_DNA"/>
</dbReference>
<evidence type="ECO:0000256" key="4">
    <source>
        <dbReference type="ARBA" id="ARBA00023014"/>
    </source>
</evidence>
<dbReference type="GO" id="GO:0016020">
    <property type="term" value="C:membrane"/>
    <property type="evidence" value="ECO:0007669"/>
    <property type="project" value="InterPro"/>
</dbReference>
<comment type="caution">
    <text evidence="8">The sequence shown here is derived from an EMBL/GenBank/DDBJ whole genome shotgun (WGS) entry which is preliminary data.</text>
</comment>
<comment type="cofactor">
    <cofactor evidence="6">
        <name>[2Fe-2S] cluster</name>
        <dbReference type="ChEBI" id="CHEBI:190135"/>
    </cofactor>
</comment>
<dbReference type="RefSeq" id="WP_155084732.1">
    <property type="nucleotide sequence ID" value="NZ_WMIA01000041.1"/>
</dbReference>
<reference evidence="8 9" key="1">
    <citation type="submission" date="2019-11" db="EMBL/GenBank/DDBJ databases">
        <title>Isolation of a new High Light Tolerant Cyanobacteria.</title>
        <authorList>
            <person name="Dobson Z."/>
            <person name="Vaughn N."/>
            <person name="Vaughn M."/>
            <person name="Fromme P."/>
            <person name="Mazor Y."/>
        </authorList>
    </citation>
    <scope>NUCLEOTIDE SEQUENCE [LARGE SCALE GENOMIC DNA]</scope>
    <source>
        <strain evidence="8 9">0216</strain>
    </source>
</reference>
<dbReference type="Pfam" id="PF00355">
    <property type="entry name" value="Rieske"/>
    <property type="match status" value="1"/>
</dbReference>
<proteinExistence type="predicted"/>
<name>A0A844H090_9CHRO</name>
<dbReference type="InterPro" id="IPR014349">
    <property type="entry name" value="Rieske_Fe-S_prot"/>
</dbReference>
<organism evidence="8 9">
    <name type="scientific">Cyanobacterium aponinum 0216</name>
    <dbReference type="NCBI Taxonomy" id="2676140"/>
    <lineage>
        <taxon>Bacteria</taxon>
        <taxon>Bacillati</taxon>
        <taxon>Cyanobacteriota</taxon>
        <taxon>Cyanophyceae</taxon>
        <taxon>Oscillatoriophycideae</taxon>
        <taxon>Chroococcales</taxon>
        <taxon>Geminocystaceae</taxon>
        <taxon>Cyanobacterium</taxon>
    </lineage>
</organism>
<keyword evidence="2" id="KW-0479">Metal-binding</keyword>
<evidence type="ECO:0000256" key="2">
    <source>
        <dbReference type="ARBA" id="ARBA00022723"/>
    </source>
</evidence>
<feature type="domain" description="Rieske" evidence="7">
    <location>
        <begin position="36"/>
        <end position="131"/>
    </location>
</feature>
<keyword evidence="1" id="KW-0001">2Fe-2S</keyword>
<evidence type="ECO:0000256" key="5">
    <source>
        <dbReference type="ARBA" id="ARBA00023157"/>
    </source>
</evidence>
<evidence type="ECO:0000313" key="8">
    <source>
        <dbReference type="EMBL" id="MTF40671.1"/>
    </source>
</evidence>
<dbReference type="AlphaFoldDB" id="A0A844H090"/>
<gene>
    <name evidence="8" type="ORF">GGC33_17325</name>
</gene>
<keyword evidence="4" id="KW-0411">Iron-sulfur</keyword>
<evidence type="ECO:0000313" key="9">
    <source>
        <dbReference type="Proteomes" id="UP000437131"/>
    </source>
</evidence>
<dbReference type="PRINTS" id="PR00162">
    <property type="entry name" value="RIESKE"/>
</dbReference>
<evidence type="ECO:0000256" key="6">
    <source>
        <dbReference type="ARBA" id="ARBA00034078"/>
    </source>
</evidence>
<dbReference type="CDD" id="cd03467">
    <property type="entry name" value="Rieske"/>
    <property type="match status" value="1"/>
</dbReference>
<keyword evidence="3" id="KW-0408">Iron</keyword>
<evidence type="ECO:0000259" key="7">
    <source>
        <dbReference type="PROSITE" id="PS51296"/>
    </source>
</evidence>